<dbReference type="HOGENOM" id="CLU_2416458_0_0_1"/>
<accession>A0A0D9XJB9</accession>
<reference evidence="2" key="2">
    <citation type="submission" date="2013-12" db="EMBL/GenBank/DDBJ databases">
        <authorList>
            <person name="Yu Y."/>
            <person name="Lee S."/>
            <person name="de Baynast K."/>
            <person name="Wissotski M."/>
            <person name="Liu L."/>
            <person name="Talag J."/>
            <person name="Goicoechea J."/>
            <person name="Angelova A."/>
            <person name="Jetty R."/>
            <person name="Kudrna D."/>
            <person name="Golser W."/>
            <person name="Rivera L."/>
            <person name="Zhang J."/>
            <person name="Wing R."/>
        </authorList>
    </citation>
    <scope>NUCLEOTIDE SEQUENCE</scope>
</reference>
<reference evidence="1 2" key="1">
    <citation type="submission" date="2012-08" db="EMBL/GenBank/DDBJ databases">
        <title>Oryza genome evolution.</title>
        <authorList>
            <person name="Wing R.A."/>
        </authorList>
    </citation>
    <scope>NUCLEOTIDE SEQUENCE</scope>
</reference>
<name>A0A0D9XJB9_9ORYZ</name>
<organism evidence="1 2">
    <name type="scientific">Leersia perrieri</name>
    <dbReference type="NCBI Taxonomy" id="77586"/>
    <lineage>
        <taxon>Eukaryota</taxon>
        <taxon>Viridiplantae</taxon>
        <taxon>Streptophyta</taxon>
        <taxon>Embryophyta</taxon>
        <taxon>Tracheophyta</taxon>
        <taxon>Spermatophyta</taxon>
        <taxon>Magnoliopsida</taxon>
        <taxon>Liliopsida</taxon>
        <taxon>Poales</taxon>
        <taxon>Poaceae</taxon>
        <taxon>BOP clade</taxon>
        <taxon>Oryzoideae</taxon>
        <taxon>Oryzeae</taxon>
        <taxon>Oryzinae</taxon>
        <taxon>Leersia</taxon>
    </lineage>
</organism>
<evidence type="ECO:0000313" key="1">
    <source>
        <dbReference type="EnsemblPlants" id="LPERR10G06200.1"/>
    </source>
</evidence>
<evidence type="ECO:0000313" key="2">
    <source>
        <dbReference type="Proteomes" id="UP000032180"/>
    </source>
</evidence>
<sequence>MCQCIKYLGPVGQIVSSRAESVDLSIMSVPYRIAASYLCQIHCHHILKKYIPNYQNNRVQRLALYHIYMNLPLMILSCHTFKIMGLRSTLSL</sequence>
<protein>
    <submittedName>
        <fullName evidence="1">Uncharacterized protein</fullName>
    </submittedName>
</protein>
<dbReference type="AlphaFoldDB" id="A0A0D9XJB9"/>
<keyword evidence="2" id="KW-1185">Reference proteome</keyword>
<proteinExistence type="predicted"/>
<dbReference type="Gramene" id="LPERR10G06200.1">
    <property type="protein sequence ID" value="LPERR10G06200.1"/>
    <property type="gene ID" value="LPERR10G06200"/>
</dbReference>
<reference evidence="1" key="3">
    <citation type="submission" date="2015-04" db="UniProtKB">
        <authorList>
            <consortium name="EnsemblPlants"/>
        </authorList>
    </citation>
    <scope>IDENTIFICATION</scope>
</reference>
<dbReference type="Proteomes" id="UP000032180">
    <property type="component" value="Chromosome 10"/>
</dbReference>
<dbReference type="EnsemblPlants" id="LPERR10G06200.1">
    <property type="protein sequence ID" value="LPERR10G06200.1"/>
    <property type="gene ID" value="LPERR10G06200"/>
</dbReference>